<dbReference type="Pfam" id="PF00522">
    <property type="entry name" value="VPR"/>
    <property type="match status" value="1"/>
</dbReference>
<keyword evidence="4" id="KW-0804">Transcription</keyword>
<comment type="subcellular location">
    <subcellularLocation>
        <location evidence="4">Virion</location>
    </subcellularLocation>
    <subcellularLocation>
        <location evidence="4">Host nucleus</location>
    </subcellularLocation>
</comment>
<keyword evidence="4" id="KW-0131">Cell cycle</keyword>
<organismHost>
    <name type="scientific">Cercopithecidae</name>
    <name type="common">Old World monkeys</name>
    <dbReference type="NCBI Taxonomy" id="9527"/>
</organismHost>
<dbReference type="InterPro" id="IPR000012">
    <property type="entry name" value="RetroV_VpR/X"/>
</dbReference>
<evidence type="ECO:0000313" key="6">
    <source>
        <dbReference type="Proteomes" id="UP000259993"/>
    </source>
</evidence>
<dbReference type="GO" id="GO:0075732">
    <property type="term" value="P:viral penetration into host nucleus"/>
    <property type="evidence" value="ECO:0007669"/>
    <property type="project" value="UniProtKB-KW"/>
</dbReference>
<gene>
    <name evidence="4 5" type="primary">vpr</name>
</gene>
<dbReference type="Gene3D" id="1.20.5.4730">
    <property type="match status" value="1"/>
</dbReference>
<dbReference type="InterPro" id="IPR053711">
    <property type="entry name" value="Lentiviral_Vpx_assoc_factor"/>
</dbReference>
<keyword evidence="4" id="KW-1163">Viral penetration into host nucleus</keyword>
<evidence type="ECO:0000256" key="1">
    <source>
        <dbReference type="ARBA" id="ARBA00022562"/>
    </source>
</evidence>
<keyword evidence="2 4" id="KW-0945">Host-virus interaction</keyword>
<name>V5T9S9_SIV</name>
<keyword evidence="4" id="KW-1160">Virus entry into host cell</keyword>
<protein>
    <recommendedName>
        <fullName evidence="4">Protein Vpr</fullName>
    </recommendedName>
    <alternativeName>
        <fullName evidence="4">Viral protein R</fullName>
    </alternativeName>
</protein>
<dbReference type="Proteomes" id="UP000259993">
    <property type="component" value="Segment"/>
</dbReference>
<evidence type="ECO:0000256" key="2">
    <source>
        <dbReference type="ARBA" id="ARBA00022581"/>
    </source>
</evidence>
<evidence type="ECO:0000256" key="4">
    <source>
        <dbReference type="RuleBase" id="RU364021"/>
    </source>
</evidence>
<comment type="function">
    <text evidence="4">Stimulates gene expression driven by the HIV-2 LTR. Prevents infected cells from undergoing mitosis and proliferating, by inducing arrest or delay in the G2 phase of the cell cycle. Cell cycle arrest creates a favorable environment for maximizing viral expression and production.</text>
</comment>
<dbReference type="GO" id="GO:0042025">
    <property type="term" value="C:host cell nucleus"/>
    <property type="evidence" value="ECO:0007669"/>
    <property type="project" value="UniProtKB-SubCell"/>
</dbReference>
<proteinExistence type="predicted"/>
<evidence type="ECO:0000256" key="3">
    <source>
        <dbReference type="ARBA" id="ARBA00022844"/>
    </source>
</evidence>
<keyword evidence="4" id="KW-0010">Activator</keyword>
<evidence type="ECO:0000313" key="5">
    <source>
        <dbReference type="EMBL" id="AHB61192.1"/>
    </source>
</evidence>
<dbReference type="EMBL" id="KF214240">
    <property type="protein sequence ID" value="AHB61192.1"/>
    <property type="molecule type" value="Genomic_RNA"/>
</dbReference>
<organismHost>
    <name type="scientific">Pan troglodytes</name>
    <name type="common">Chimpanzee</name>
    <dbReference type="NCBI Taxonomy" id="9598"/>
</organismHost>
<organism evidence="5 6">
    <name type="scientific">Simian immunodeficiency virus</name>
    <name type="common">SIV</name>
    <dbReference type="NCBI Taxonomy" id="11723"/>
    <lineage>
        <taxon>Viruses</taxon>
        <taxon>Riboviria</taxon>
        <taxon>Pararnavirae</taxon>
        <taxon>Artverviricota</taxon>
        <taxon>Revtraviricetes</taxon>
        <taxon>Ortervirales</taxon>
        <taxon>Retroviridae</taxon>
        <taxon>Orthoretrovirinae</taxon>
        <taxon>Lentivirus</taxon>
        <taxon>Lentivirus simimdef</taxon>
    </lineage>
</organism>
<sequence length="94" mass="10993">MSEQAPKRPREGVPEDETVERDFNWLQEQVELITQEARRHFPLTHISVIMMGCVRRHWPDQWAAAIAYVRILESALYLHIHAGQCKFPSRTNAP</sequence>
<dbReference type="GO" id="GO:0046718">
    <property type="term" value="P:symbiont entry into host cell"/>
    <property type="evidence" value="ECO:0007669"/>
    <property type="project" value="UniProtKB-KW"/>
</dbReference>
<keyword evidence="4" id="KW-0805">Transcription regulation</keyword>
<keyword evidence="3 4" id="KW-0946">Virion</keyword>
<dbReference type="GO" id="GO:0043657">
    <property type="term" value="C:host cell"/>
    <property type="evidence" value="ECO:0007669"/>
    <property type="project" value="GOC"/>
</dbReference>
<accession>V5T9S9</accession>
<reference evidence="5 6" key="1">
    <citation type="journal article" date="2013" name="Retrovirology">
        <title>Discovery and full genome characterization of two highly divergent simian immunodeficiency viruses infecting black-and-white colobus monkeys (Colobus guereza) in Kibale National Park, Uganda.</title>
        <authorList>
            <person name="Lauck M."/>
            <person name="Switzer W.M."/>
            <person name="Sibley S.D."/>
            <person name="Hyeroba D."/>
            <person name="Tumukunde A."/>
            <person name="Weny G."/>
            <person name="Taylor B."/>
            <person name="Shankar A."/>
            <person name="Ting N."/>
            <person name="Chapman C.A."/>
            <person name="Friedrich T.C."/>
            <person name="Goldberg T.L."/>
            <person name="O Connor D.H."/>
        </authorList>
    </citation>
    <scope>NUCLEOTIDE SEQUENCE [LARGE SCALE GENOMIC DNA]</scope>
    <source>
        <strain evidence="5">BWC01</strain>
    </source>
</reference>
<dbReference type="GO" id="GO:0044423">
    <property type="term" value="C:virion component"/>
    <property type="evidence" value="ECO:0007669"/>
    <property type="project" value="UniProtKB-KW"/>
</dbReference>
<keyword evidence="1 4" id="KW-1048">Host nucleus</keyword>